<gene>
    <name evidence="2" type="ORF">BGZ80_003487</name>
</gene>
<dbReference type="Proteomes" id="UP000703661">
    <property type="component" value="Unassembled WGS sequence"/>
</dbReference>
<evidence type="ECO:0000256" key="1">
    <source>
        <dbReference type="SAM" id="MobiDB-lite"/>
    </source>
</evidence>
<keyword evidence="3" id="KW-1185">Reference proteome</keyword>
<proteinExistence type="predicted"/>
<feature type="non-terminal residue" evidence="2">
    <location>
        <position position="103"/>
    </location>
</feature>
<sequence>MTTSGHSRSGYPLQSIGSSSQQPIHSSSSSPTYGQGFVRFVLKMVARHNPDSSLQSDSNLSNRDNIQASNSFRQKQGLQTPVMSTPTSVGGTTSSSTKRKPSH</sequence>
<name>A0A9P6MNY9_9FUNG</name>
<evidence type="ECO:0000313" key="2">
    <source>
        <dbReference type="EMBL" id="KAG0008404.1"/>
    </source>
</evidence>
<feature type="compositionally biased region" description="Low complexity" evidence="1">
    <location>
        <begin position="14"/>
        <end position="31"/>
    </location>
</feature>
<protein>
    <submittedName>
        <fullName evidence="2">Uncharacterized protein</fullName>
    </submittedName>
</protein>
<dbReference type="AlphaFoldDB" id="A0A9P6MNY9"/>
<reference evidence="2" key="1">
    <citation type="journal article" date="2020" name="Fungal Divers.">
        <title>Resolving the Mortierellaceae phylogeny through synthesis of multi-gene phylogenetics and phylogenomics.</title>
        <authorList>
            <person name="Vandepol N."/>
            <person name="Liber J."/>
            <person name="Desiro A."/>
            <person name="Na H."/>
            <person name="Kennedy M."/>
            <person name="Barry K."/>
            <person name="Grigoriev I.V."/>
            <person name="Miller A.N."/>
            <person name="O'Donnell K."/>
            <person name="Stajich J.E."/>
            <person name="Bonito G."/>
        </authorList>
    </citation>
    <scope>NUCLEOTIDE SEQUENCE</scope>
    <source>
        <strain evidence="2">NRRL 2769</strain>
    </source>
</reference>
<accession>A0A9P6MNY9</accession>
<organism evidence="2 3">
    <name type="scientific">Entomortierella chlamydospora</name>
    <dbReference type="NCBI Taxonomy" id="101097"/>
    <lineage>
        <taxon>Eukaryota</taxon>
        <taxon>Fungi</taxon>
        <taxon>Fungi incertae sedis</taxon>
        <taxon>Mucoromycota</taxon>
        <taxon>Mortierellomycotina</taxon>
        <taxon>Mortierellomycetes</taxon>
        <taxon>Mortierellales</taxon>
        <taxon>Mortierellaceae</taxon>
        <taxon>Entomortierella</taxon>
    </lineage>
</organism>
<feature type="region of interest" description="Disordered" evidence="1">
    <location>
        <begin position="1"/>
        <end position="33"/>
    </location>
</feature>
<feature type="compositionally biased region" description="Low complexity" evidence="1">
    <location>
        <begin position="84"/>
        <end position="96"/>
    </location>
</feature>
<feature type="compositionally biased region" description="Polar residues" evidence="1">
    <location>
        <begin position="66"/>
        <end position="83"/>
    </location>
</feature>
<dbReference type="EMBL" id="JAAAID010001924">
    <property type="protein sequence ID" value="KAG0008404.1"/>
    <property type="molecule type" value="Genomic_DNA"/>
</dbReference>
<feature type="compositionally biased region" description="Low complexity" evidence="1">
    <location>
        <begin position="51"/>
        <end position="65"/>
    </location>
</feature>
<feature type="region of interest" description="Disordered" evidence="1">
    <location>
        <begin position="50"/>
        <end position="103"/>
    </location>
</feature>
<evidence type="ECO:0000313" key="3">
    <source>
        <dbReference type="Proteomes" id="UP000703661"/>
    </source>
</evidence>
<comment type="caution">
    <text evidence="2">The sequence shown here is derived from an EMBL/GenBank/DDBJ whole genome shotgun (WGS) entry which is preliminary data.</text>
</comment>